<name>A0A0N1HHD7_9EURO</name>
<dbReference type="Pfam" id="PF01424">
    <property type="entry name" value="R3H"/>
    <property type="match status" value="1"/>
</dbReference>
<dbReference type="Pfam" id="PF01585">
    <property type="entry name" value="G-patch"/>
    <property type="match status" value="1"/>
</dbReference>
<dbReference type="Gene3D" id="2.40.50.40">
    <property type="match status" value="1"/>
</dbReference>
<accession>A0A0N1HHD7</accession>
<dbReference type="Gene3D" id="3.30.1370.50">
    <property type="entry name" value="R3H-like domain"/>
    <property type="match status" value="1"/>
</dbReference>
<evidence type="ECO:0000256" key="1">
    <source>
        <dbReference type="SAM" id="MobiDB-lite"/>
    </source>
</evidence>
<dbReference type="SMART" id="SM00443">
    <property type="entry name" value="G_patch"/>
    <property type="match status" value="1"/>
</dbReference>
<comment type="caution">
    <text evidence="3">The sequence shown here is derived from an EMBL/GenBank/DDBJ whole genome shotgun (WGS) entry which is preliminary data.</text>
</comment>
<feature type="compositionally biased region" description="Low complexity" evidence="1">
    <location>
        <begin position="16"/>
        <end position="26"/>
    </location>
</feature>
<feature type="compositionally biased region" description="Polar residues" evidence="1">
    <location>
        <begin position="35"/>
        <end position="59"/>
    </location>
</feature>
<dbReference type="Proteomes" id="UP000038010">
    <property type="component" value="Unassembled WGS sequence"/>
</dbReference>
<dbReference type="SUPFAM" id="SSF82708">
    <property type="entry name" value="R3H domain"/>
    <property type="match status" value="1"/>
</dbReference>
<dbReference type="PROSITE" id="PS50174">
    <property type="entry name" value="G_PATCH"/>
    <property type="match status" value="1"/>
</dbReference>
<dbReference type="SMART" id="SM00393">
    <property type="entry name" value="R3H"/>
    <property type="match status" value="1"/>
</dbReference>
<dbReference type="STRING" id="1664694.A0A0N1HHD7"/>
<feature type="region of interest" description="Disordered" evidence="1">
    <location>
        <begin position="497"/>
        <end position="523"/>
    </location>
</feature>
<evidence type="ECO:0000313" key="3">
    <source>
        <dbReference type="EMBL" id="KPI35156.1"/>
    </source>
</evidence>
<feature type="compositionally biased region" description="Basic and acidic residues" evidence="1">
    <location>
        <begin position="184"/>
        <end position="196"/>
    </location>
</feature>
<protein>
    <submittedName>
        <fullName evidence="3">Protein SQS1</fullName>
    </submittedName>
</protein>
<dbReference type="InterPro" id="IPR000467">
    <property type="entry name" value="G_patch_dom"/>
</dbReference>
<feature type="compositionally biased region" description="Polar residues" evidence="1">
    <location>
        <begin position="136"/>
        <end position="167"/>
    </location>
</feature>
<feature type="compositionally biased region" description="Acidic residues" evidence="1">
    <location>
        <begin position="411"/>
        <end position="435"/>
    </location>
</feature>
<dbReference type="RefSeq" id="XP_017995119.1">
    <property type="nucleotide sequence ID" value="XM_018138871.1"/>
</dbReference>
<feature type="region of interest" description="Disordered" evidence="1">
    <location>
        <begin position="408"/>
        <end position="439"/>
    </location>
</feature>
<dbReference type="OrthoDB" id="21470at2759"/>
<organism evidence="3 4">
    <name type="scientific">Cyphellophora attinorum</name>
    <dbReference type="NCBI Taxonomy" id="1664694"/>
    <lineage>
        <taxon>Eukaryota</taxon>
        <taxon>Fungi</taxon>
        <taxon>Dikarya</taxon>
        <taxon>Ascomycota</taxon>
        <taxon>Pezizomycotina</taxon>
        <taxon>Eurotiomycetes</taxon>
        <taxon>Chaetothyriomycetidae</taxon>
        <taxon>Chaetothyriales</taxon>
        <taxon>Cyphellophoraceae</taxon>
        <taxon>Cyphellophora</taxon>
    </lineage>
</organism>
<feature type="domain" description="G-patch" evidence="2">
    <location>
        <begin position="743"/>
        <end position="786"/>
    </location>
</feature>
<dbReference type="EMBL" id="LFJN01000043">
    <property type="protein sequence ID" value="KPI35156.1"/>
    <property type="molecule type" value="Genomic_DNA"/>
</dbReference>
<feature type="compositionally biased region" description="Acidic residues" evidence="1">
    <location>
        <begin position="251"/>
        <end position="283"/>
    </location>
</feature>
<feature type="compositionally biased region" description="Basic and acidic residues" evidence="1">
    <location>
        <begin position="238"/>
        <end position="250"/>
    </location>
</feature>
<feature type="compositionally biased region" description="Basic and acidic residues" evidence="1">
    <location>
        <begin position="97"/>
        <end position="123"/>
    </location>
</feature>
<sequence length="786" mass="87430">MGAREKQKAKSRAARKPSSSKSTPSSGFNKYTHKGISSRSSVNEWQSFASSQYGSSPQPAHSLAQEARNTERHGAFGWANTRLRDKPLNFVSAGNLVREEPQSSSLEEDKNVSEVDNGLHNDTSDAEPSPALVENQAVQPASTEDPPQTDGPTEQPVDNSADGNASSSEDEVVFVGRKPGMPVKEQKKSQVDHEPSIKQPVPVPIPRSPEVLTHPPMSSLSDLPMPQQQPSAARPRRRWETRYERRKRQEQEDEDAYLQDYIENLDMDDDEEDEDSGEKDGEADPTTAKPHRRNEHFRFNKSDGLDNAKVQLRAVKSTKKAIVETGLNGWDSADLDAFDDISTTEDETDDVDAERILRHRERVTGKQYLVTTPGTSVDEARWVPAAKLKQARVRELIQVYDISVDERLAVSDDDDSSEEDEDEEDLIDDIGSEQDENNRIMERTARMTDEQIARALDRQERLGMGGDEVKMWNDHDLDDLDDENDFTIDQFMNGDEFIPFSTSKHTSNRGRSKRNKRGRDSFPPAEAFADALEQDPYGAFDVMEWERPSLRPKRKGRKSDFPYDMDGIDDELAAGLVNAWTKDREKKASRKREKQAEREAMLLENAEGSNPDAIKLRIRHFLVSESEELELTPMDAELRAGVHRLAKSLKLTSRSHGKEGKGAGRYPVLNKTSFTKQYTAEDIWEVDALMNLRKFFGKHAYKNAAKSVRSGAVPRGGRGGGGVAAASYMNGAIVGAAAPELGAENRGRVLLEKMGWSAGMGIGAAGNKGSIDNIKHVVKTNKAGLG</sequence>
<gene>
    <name evidence="3" type="ORF">AB675_10122</name>
</gene>
<dbReference type="InterPro" id="IPR001374">
    <property type="entry name" value="R3H_dom"/>
</dbReference>
<evidence type="ECO:0000259" key="2">
    <source>
        <dbReference type="PROSITE" id="PS50174"/>
    </source>
</evidence>
<proteinExistence type="predicted"/>
<dbReference type="GO" id="GO:0003676">
    <property type="term" value="F:nucleic acid binding"/>
    <property type="evidence" value="ECO:0007669"/>
    <property type="project" value="InterPro"/>
</dbReference>
<dbReference type="AlphaFoldDB" id="A0A0N1HHD7"/>
<reference evidence="3 4" key="1">
    <citation type="submission" date="2015-06" db="EMBL/GenBank/DDBJ databases">
        <title>Draft genome of the ant-associated black yeast Phialophora attae CBS 131958.</title>
        <authorList>
            <person name="Moreno L.F."/>
            <person name="Stielow B.J."/>
            <person name="de Hoog S."/>
            <person name="Vicente V.A."/>
            <person name="Weiss V.A."/>
            <person name="de Vries M."/>
            <person name="Cruz L.M."/>
            <person name="Souza E.M."/>
        </authorList>
    </citation>
    <scope>NUCLEOTIDE SEQUENCE [LARGE SCALE GENOMIC DNA]</scope>
    <source>
        <strain evidence="3 4">CBS 131958</strain>
    </source>
</reference>
<feature type="compositionally biased region" description="Low complexity" evidence="1">
    <location>
        <begin position="215"/>
        <end position="233"/>
    </location>
</feature>
<dbReference type="PANTHER" id="PTHR14195">
    <property type="entry name" value="G PATCH DOMAIN CONTAINING PROTEIN 2"/>
    <property type="match status" value="1"/>
</dbReference>
<dbReference type="GeneID" id="28730751"/>
<dbReference type="InterPro" id="IPR051189">
    <property type="entry name" value="Splicing_assoc_domain"/>
</dbReference>
<feature type="region of interest" description="Disordered" evidence="1">
    <location>
        <begin position="1"/>
        <end position="302"/>
    </location>
</feature>
<dbReference type="InterPro" id="IPR036867">
    <property type="entry name" value="R3H_dom_sf"/>
</dbReference>
<evidence type="ECO:0000313" key="4">
    <source>
        <dbReference type="Proteomes" id="UP000038010"/>
    </source>
</evidence>
<keyword evidence="4" id="KW-1185">Reference proteome</keyword>
<feature type="compositionally biased region" description="Basic residues" evidence="1">
    <location>
        <begin position="506"/>
        <end position="517"/>
    </location>
</feature>
<dbReference type="VEuPathDB" id="FungiDB:AB675_10122"/>